<gene>
    <name evidence="2" type="ORF">MPUL_51770</name>
</gene>
<sequence>MLLKVLARIDAEPGRWVDMLTTYAPGSQDFSPYARDLISGQIPLWLKGGNAMSTPQQSEVATTRMFSRVLGPYLAILAVVALVRASEMPTLLSEFKPNTVWPWVTGAFVLVTGLIVIARHPYWRGVPAAIVSAVGWLVALKGAFLLTIPGVYLSAADSLVDARGWLMAIYVAVAAVGLYLTYVGWAPERHRSTAASDGSSADLPRAA</sequence>
<dbReference type="RefSeq" id="WP_235674695.1">
    <property type="nucleotide sequence ID" value="NZ_AP022599.1"/>
</dbReference>
<reference evidence="2 3" key="1">
    <citation type="journal article" date="2019" name="Emerg. Microbes Infect.">
        <title>Comprehensive subspecies identification of 175 nontuberculous mycobacteria species based on 7547 genomic profiles.</title>
        <authorList>
            <person name="Matsumoto Y."/>
            <person name="Kinjo T."/>
            <person name="Motooka D."/>
            <person name="Nabeya D."/>
            <person name="Jung N."/>
            <person name="Uechi K."/>
            <person name="Horii T."/>
            <person name="Iida T."/>
            <person name="Fujita J."/>
            <person name="Nakamura S."/>
        </authorList>
    </citation>
    <scope>NUCLEOTIDE SEQUENCE [LARGE SCALE GENOMIC DNA]</scope>
    <source>
        <strain evidence="2 3">JCM 6370</strain>
    </source>
</reference>
<proteinExistence type="predicted"/>
<feature type="transmembrane region" description="Helical" evidence="1">
    <location>
        <begin position="130"/>
        <end position="153"/>
    </location>
</feature>
<feature type="transmembrane region" description="Helical" evidence="1">
    <location>
        <begin position="100"/>
        <end position="118"/>
    </location>
</feature>
<organism evidence="2 3">
    <name type="scientific">Mycolicibacterium pulveris</name>
    <name type="common">Mycobacterium pulveris</name>
    <dbReference type="NCBI Taxonomy" id="36813"/>
    <lineage>
        <taxon>Bacteria</taxon>
        <taxon>Bacillati</taxon>
        <taxon>Actinomycetota</taxon>
        <taxon>Actinomycetes</taxon>
        <taxon>Mycobacteriales</taxon>
        <taxon>Mycobacteriaceae</taxon>
        <taxon>Mycolicibacterium</taxon>
    </lineage>
</organism>
<protein>
    <submittedName>
        <fullName evidence="2">Uncharacterized protein</fullName>
    </submittedName>
</protein>
<dbReference type="EMBL" id="AP022599">
    <property type="protein sequence ID" value="BBY84019.1"/>
    <property type="molecule type" value="Genomic_DNA"/>
</dbReference>
<keyword evidence="1" id="KW-1133">Transmembrane helix</keyword>
<feature type="transmembrane region" description="Helical" evidence="1">
    <location>
        <begin position="165"/>
        <end position="185"/>
    </location>
</feature>
<keyword evidence="3" id="KW-1185">Reference proteome</keyword>
<feature type="transmembrane region" description="Helical" evidence="1">
    <location>
        <begin position="65"/>
        <end position="85"/>
    </location>
</feature>
<keyword evidence="1" id="KW-0472">Membrane</keyword>
<accession>A0A7I7UTR3</accession>
<dbReference type="Proteomes" id="UP000467252">
    <property type="component" value="Chromosome"/>
</dbReference>
<name>A0A7I7UTR3_MYCPV</name>
<evidence type="ECO:0000256" key="1">
    <source>
        <dbReference type="SAM" id="Phobius"/>
    </source>
</evidence>
<evidence type="ECO:0000313" key="2">
    <source>
        <dbReference type="EMBL" id="BBY84019.1"/>
    </source>
</evidence>
<evidence type="ECO:0000313" key="3">
    <source>
        <dbReference type="Proteomes" id="UP000467252"/>
    </source>
</evidence>
<dbReference type="AlphaFoldDB" id="A0A7I7UTR3"/>
<keyword evidence="1" id="KW-0812">Transmembrane</keyword>